<proteinExistence type="predicted"/>
<gene>
    <name evidence="1" type="ORF">UFOVP28_12</name>
</gene>
<organism evidence="1">
    <name type="scientific">uncultured Caudovirales phage</name>
    <dbReference type="NCBI Taxonomy" id="2100421"/>
    <lineage>
        <taxon>Viruses</taxon>
        <taxon>Duplodnaviria</taxon>
        <taxon>Heunggongvirae</taxon>
        <taxon>Uroviricota</taxon>
        <taxon>Caudoviricetes</taxon>
        <taxon>Peduoviridae</taxon>
        <taxon>Maltschvirus</taxon>
        <taxon>Maltschvirus maltsch</taxon>
    </lineage>
</organism>
<dbReference type="EMBL" id="LR796165">
    <property type="protein sequence ID" value="CAB4122544.1"/>
    <property type="molecule type" value="Genomic_DNA"/>
</dbReference>
<accession>A0A6J5KK37</accession>
<protein>
    <submittedName>
        <fullName evidence="1">Uncharacterized protein</fullName>
    </submittedName>
</protein>
<sequence>MSFTFTELLSGVGDMWQRMSPDNSLNHFRLENWVLYHSKGEKAGQALPSMYERGTPKECFKNAGQHALWNNSLTYCEGFAISKRLGIPIHHAWLVDGDGGVIDTTWSDPEECTYLGVEFPTSFLKRWTFKNKYWGLLSSDWGVNVDVMKDFERVTGQ</sequence>
<name>A0A6J5KK37_9CAUD</name>
<evidence type="ECO:0000313" key="1">
    <source>
        <dbReference type="EMBL" id="CAB4122544.1"/>
    </source>
</evidence>
<reference evidence="1" key="1">
    <citation type="submission" date="2020-04" db="EMBL/GenBank/DDBJ databases">
        <authorList>
            <person name="Chiriac C."/>
            <person name="Salcher M."/>
            <person name="Ghai R."/>
            <person name="Kavagutti S V."/>
        </authorList>
    </citation>
    <scope>NUCLEOTIDE SEQUENCE</scope>
</reference>